<gene>
    <name evidence="1" type="primary">VvCHDp000223_2</name>
    <name evidence="1" type="ORF">CK203_015070</name>
</gene>
<organism evidence="1 2">
    <name type="scientific">Vitis vinifera</name>
    <name type="common">Grape</name>
    <dbReference type="NCBI Taxonomy" id="29760"/>
    <lineage>
        <taxon>Eukaryota</taxon>
        <taxon>Viridiplantae</taxon>
        <taxon>Streptophyta</taxon>
        <taxon>Embryophyta</taxon>
        <taxon>Tracheophyta</taxon>
        <taxon>Spermatophyta</taxon>
        <taxon>Magnoliopsida</taxon>
        <taxon>eudicotyledons</taxon>
        <taxon>Gunneridae</taxon>
        <taxon>Pentapetalae</taxon>
        <taxon>rosids</taxon>
        <taxon>Vitales</taxon>
        <taxon>Vitaceae</taxon>
        <taxon>Viteae</taxon>
        <taxon>Vitis</taxon>
    </lineage>
</organism>
<protein>
    <submittedName>
        <fullName evidence="1">Acyltransferase-like protein, chloroplastic</fullName>
    </submittedName>
</protein>
<evidence type="ECO:0000313" key="2">
    <source>
        <dbReference type="Proteomes" id="UP000288805"/>
    </source>
</evidence>
<dbReference type="EMBL" id="QGNW01000049">
    <property type="protein sequence ID" value="RVX06772.1"/>
    <property type="molecule type" value="Genomic_DNA"/>
</dbReference>
<name>A0A438JCU2_VITVI</name>
<keyword evidence="1" id="KW-0808">Transferase</keyword>
<keyword evidence="1" id="KW-0012">Acyltransferase</keyword>
<dbReference type="GO" id="GO:0016746">
    <property type="term" value="F:acyltransferase activity"/>
    <property type="evidence" value="ECO:0007669"/>
    <property type="project" value="UniProtKB-KW"/>
</dbReference>
<reference evidence="1 2" key="1">
    <citation type="journal article" date="2018" name="PLoS Genet.">
        <title>Population sequencing reveals clonal diversity and ancestral inbreeding in the grapevine cultivar Chardonnay.</title>
        <authorList>
            <person name="Roach M.J."/>
            <person name="Johnson D.L."/>
            <person name="Bohlmann J."/>
            <person name="van Vuuren H.J."/>
            <person name="Jones S.J."/>
            <person name="Pretorius I.S."/>
            <person name="Schmidt S.A."/>
            <person name="Borneman A.R."/>
        </authorList>
    </citation>
    <scope>NUCLEOTIDE SEQUENCE [LARGE SCALE GENOMIC DNA]</scope>
    <source>
        <strain evidence="2">cv. Chardonnay</strain>
        <tissue evidence="1">Leaf</tissue>
    </source>
</reference>
<accession>A0A438JCU2</accession>
<proteinExistence type="predicted"/>
<dbReference type="Proteomes" id="UP000288805">
    <property type="component" value="Unassembled WGS sequence"/>
</dbReference>
<dbReference type="PANTHER" id="PTHR22753">
    <property type="entry name" value="TRANSMEMBRANE PROTEIN 68"/>
    <property type="match status" value="1"/>
</dbReference>
<evidence type="ECO:0000313" key="1">
    <source>
        <dbReference type="EMBL" id="RVX06772.1"/>
    </source>
</evidence>
<dbReference type="PANTHER" id="PTHR22753:SF24">
    <property type="entry name" value="ESTERASE_LIPASE_THIOESTERASE FAMILY PROTEIN"/>
    <property type="match status" value="1"/>
</dbReference>
<dbReference type="AlphaFoldDB" id="A0A438JCU2"/>
<sequence length="93" mass="10696">MTFVVLFGILPRETLLWKLKMLRSASAFANSRLHAVKAEILILSSMMKLISVYFFSGKDKLLSSQEECERLCHALPNCEIRRFTDSGHFLFLV</sequence>
<comment type="caution">
    <text evidence="1">The sequence shown here is derived from an EMBL/GenBank/DDBJ whole genome shotgun (WGS) entry which is preliminary data.</text>
</comment>